<dbReference type="OrthoDB" id="6882473at2"/>
<dbReference type="EMBL" id="VUOL01000009">
    <property type="protein sequence ID" value="KAA2228865.1"/>
    <property type="molecule type" value="Genomic_DNA"/>
</dbReference>
<dbReference type="AlphaFoldDB" id="A0A5B2USM8"/>
<evidence type="ECO:0000313" key="4">
    <source>
        <dbReference type="Proteomes" id="UP000325296"/>
    </source>
</evidence>
<sequence>MTDQDTTTAGHTPTYQERFTDACNTQKFKPYELIQGPDAGYLVWEVQQVRNGQQVTIDGPYFTEEEARVSADLMRGTFRGARASETIYNRVWNYDPRQEQLTIDQAHMSRALLAVRLGLSAPSITV</sequence>
<keyword evidence="3" id="KW-1185">Reference proteome</keyword>
<name>A0A5B2USM8_9PSED</name>
<gene>
    <name evidence="1" type="ORF">F1720_16770</name>
    <name evidence="2" type="ORF">SAMN04490181_4909</name>
</gene>
<organism evidence="1 4">
    <name type="scientific">Pseudomonas brenneri</name>
    <dbReference type="NCBI Taxonomy" id="129817"/>
    <lineage>
        <taxon>Bacteria</taxon>
        <taxon>Pseudomonadati</taxon>
        <taxon>Pseudomonadota</taxon>
        <taxon>Gammaproteobacteria</taxon>
        <taxon>Pseudomonadales</taxon>
        <taxon>Pseudomonadaceae</taxon>
        <taxon>Pseudomonas</taxon>
    </lineage>
</organism>
<reference evidence="2 3" key="1">
    <citation type="submission" date="2016-10" db="EMBL/GenBank/DDBJ databases">
        <authorList>
            <person name="Varghese N."/>
            <person name="Submissions S."/>
        </authorList>
    </citation>
    <scope>NUCLEOTIDE SEQUENCE [LARGE SCALE GENOMIC DNA]</scope>
    <source>
        <strain evidence="2 3">BS2771</strain>
    </source>
</reference>
<dbReference type="Proteomes" id="UP000199620">
    <property type="component" value="Chromosome I"/>
</dbReference>
<dbReference type="EMBL" id="LT629800">
    <property type="protein sequence ID" value="SDV10418.1"/>
    <property type="molecule type" value="Genomic_DNA"/>
</dbReference>
<evidence type="ECO:0000313" key="2">
    <source>
        <dbReference type="EMBL" id="SDV10418.1"/>
    </source>
</evidence>
<evidence type="ECO:0000313" key="3">
    <source>
        <dbReference type="Proteomes" id="UP000199620"/>
    </source>
</evidence>
<reference evidence="1 4" key="2">
    <citation type="submission" date="2019-09" db="EMBL/GenBank/DDBJ databases">
        <title>Draft genome sequence of Pseudomonas brenneri CCUG 51514(T).</title>
        <authorList>
            <person name="Tunovic T."/>
            <person name="Pineiro-Iglesias B."/>
            <person name="Unosson C."/>
            <person name="Inganas E."/>
            <person name="Ohlen M."/>
            <person name="Cardew S."/>
            <person name="Jensie-Markopoulos S."/>
            <person name="Salva-Serra F."/>
            <person name="Jaen-Luchoro D."/>
            <person name="Svensson-Stadler L."/>
            <person name="Chun J."/>
            <person name="Moore E."/>
        </authorList>
    </citation>
    <scope>NUCLEOTIDE SEQUENCE [LARGE SCALE GENOMIC DNA]</scope>
    <source>
        <strain evidence="1 4">CCUG 51514</strain>
    </source>
</reference>
<accession>A0A5B2USM8</accession>
<dbReference type="RefSeq" id="WP_090292735.1">
    <property type="nucleotide sequence ID" value="NZ_BMNU01000009.1"/>
</dbReference>
<dbReference type="Proteomes" id="UP000325296">
    <property type="component" value="Unassembled WGS sequence"/>
</dbReference>
<protein>
    <submittedName>
        <fullName evidence="1">Uncharacterized protein</fullName>
    </submittedName>
</protein>
<evidence type="ECO:0000313" key="1">
    <source>
        <dbReference type="EMBL" id="KAA2228865.1"/>
    </source>
</evidence>
<proteinExistence type="predicted"/>